<dbReference type="Pfam" id="PF07195">
    <property type="entry name" value="FliD_C"/>
    <property type="match status" value="1"/>
</dbReference>
<feature type="domain" description="Flagellar hook-associated protein 2 N-terminal" evidence="6">
    <location>
        <begin position="8"/>
        <end position="102"/>
    </location>
</feature>
<evidence type="ECO:0000313" key="8">
    <source>
        <dbReference type="EMBL" id="MBE6059809.1"/>
    </source>
</evidence>
<keyword evidence="8" id="KW-0969">Cilium</keyword>
<comment type="subunit">
    <text evidence="2 5">Homopentamer.</text>
</comment>
<dbReference type="InterPro" id="IPR010809">
    <property type="entry name" value="FliD_C"/>
</dbReference>
<proteinExistence type="inferred from homology"/>
<evidence type="ECO:0000259" key="6">
    <source>
        <dbReference type="Pfam" id="PF02465"/>
    </source>
</evidence>
<organism evidence="8 9">
    <name type="scientific">Clostridium sulfidigenes</name>
    <dbReference type="NCBI Taxonomy" id="318464"/>
    <lineage>
        <taxon>Bacteria</taxon>
        <taxon>Bacillati</taxon>
        <taxon>Bacillota</taxon>
        <taxon>Clostridia</taxon>
        <taxon>Eubacteriales</taxon>
        <taxon>Clostridiaceae</taxon>
        <taxon>Clostridium</taxon>
    </lineage>
</organism>
<comment type="subcellular location">
    <subcellularLocation>
        <location evidence="5">Secreted</location>
    </subcellularLocation>
    <subcellularLocation>
        <location evidence="5">Bacterial flagellum</location>
    </subcellularLocation>
</comment>
<dbReference type="EMBL" id="SVCM01000073">
    <property type="protein sequence ID" value="MBE6059809.1"/>
    <property type="molecule type" value="Genomic_DNA"/>
</dbReference>
<feature type="coiled-coil region" evidence="5">
    <location>
        <begin position="610"/>
        <end position="637"/>
    </location>
</feature>
<evidence type="ECO:0000256" key="4">
    <source>
        <dbReference type="ARBA" id="ARBA00023143"/>
    </source>
</evidence>
<keyword evidence="3 5" id="KW-0175">Coiled coil</keyword>
<dbReference type="GO" id="GO:0005576">
    <property type="term" value="C:extracellular region"/>
    <property type="evidence" value="ECO:0007669"/>
    <property type="project" value="UniProtKB-SubCell"/>
</dbReference>
<comment type="caution">
    <text evidence="8">The sequence shown here is derived from an EMBL/GenBank/DDBJ whole genome shotgun (WGS) entry which is preliminary data.</text>
</comment>
<name>A0A927W7K7_9CLOT</name>
<dbReference type="GO" id="GO:0007155">
    <property type="term" value="P:cell adhesion"/>
    <property type="evidence" value="ECO:0007669"/>
    <property type="project" value="InterPro"/>
</dbReference>
<keyword evidence="5" id="KW-0964">Secreted</keyword>
<protein>
    <recommendedName>
        <fullName evidence="5">Flagellar hook-associated protein 2</fullName>
        <shortName evidence="5">HAP2</shortName>
    </recommendedName>
    <alternativeName>
        <fullName evidence="5">Flagellar cap protein</fullName>
    </alternativeName>
</protein>
<evidence type="ECO:0000313" key="9">
    <source>
        <dbReference type="Proteomes" id="UP000768462"/>
    </source>
</evidence>
<comment type="function">
    <text evidence="5">Required for morphogenesis and for the elongation of the flagellar filament by facilitating polymerization of the flagellin monomers at the tip of growing filament. Forms a capping structure, which prevents flagellin subunits (transported through the central channel of the flagellum) from leaking out without polymerization at the distal end.</text>
</comment>
<dbReference type="Proteomes" id="UP000768462">
    <property type="component" value="Unassembled WGS sequence"/>
</dbReference>
<dbReference type="InterPro" id="IPR003481">
    <property type="entry name" value="FliD_N"/>
</dbReference>
<dbReference type="PANTHER" id="PTHR30288:SF0">
    <property type="entry name" value="FLAGELLAR HOOK-ASSOCIATED PROTEIN 2"/>
    <property type="match status" value="1"/>
</dbReference>
<keyword evidence="8" id="KW-0966">Cell projection</keyword>
<dbReference type="AlphaFoldDB" id="A0A927W7K7"/>
<dbReference type="Pfam" id="PF02465">
    <property type="entry name" value="FliD_N"/>
    <property type="match status" value="1"/>
</dbReference>
<sequence length="665" mass="72651">MRITGLATGMDMDQLVKETMQPYRIKIQQQKQQKDIMEIKQQLYRDVIKESRELYNKYFDVAKTDSLLLSKNWSTVKFQSSNENVLTVTGGSDAKPGNYTVTGNTATAAKAIVTEGLDSGNSLVINGKEFTLQGDTAKARAENLNKELKAAGMKVSVRYSDFAGTEAGNQSGFIFESTVLGKDSAFIIGGTPATVHKGIDGTAATVTGFTVQNLKDANGEININGEIVTIDIKDEYVYDDIEKLLQSKLKDKKLTAEIAENGDITFSSTVFGSKVEDPKIEVNGNGGTFTKGIDATNTVSLGDIKNKKISINGNVIDMSKAVDGQEVEYLNKALKEQNINVTARLDEADPSKIVFTSTKVAAEIGILNGGSISSPGTDAAITIKDDKGGVYTHSGISNTLTLDGMTFKFTGEIPAEGISVNGKNDAAGVKDKLVNFINDYNKLMEKINTLTTEKRNRNYMPLTDEQKKEMSENEIKIWNEKVKQGQLYKDSDVSRIANSMKSAMRGLVDGVDGSLEKFGIKPVADYQGTKNGTFIIDEDKLNNALENNLEDVMKLFISTPPSDDSLSALEKNKSTGVAQRLKGILYNETVSISSSLINKVGIEGSASSVNSEITKAIKKYDRKMEDMEKDFAKREQQLYSKWATIESMMNKLNAQQSYLTSQLGM</sequence>
<evidence type="ECO:0000256" key="3">
    <source>
        <dbReference type="ARBA" id="ARBA00023054"/>
    </source>
</evidence>
<reference evidence="8" key="1">
    <citation type="submission" date="2019-04" db="EMBL/GenBank/DDBJ databases">
        <title>Evolution of Biomass-Degrading Anaerobic Consortia Revealed by Metagenomics.</title>
        <authorList>
            <person name="Peng X."/>
        </authorList>
    </citation>
    <scope>NUCLEOTIDE SEQUENCE</scope>
    <source>
        <strain evidence="8">SIG254</strain>
    </source>
</reference>
<keyword evidence="8" id="KW-0282">Flagellum</keyword>
<feature type="domain" description="Flagellar hook-associated protein 2 C-terminal" evidence="7">
    <location>
        <begin position="376"/>
        <end position="654"/>
    </location>
</feature>
<evidence type="ECO:0000259" key="7">
    <source>
        <dbReference type="Pfam" id="PF07195"/>
    </source>
</evidence>
<evidence type="ECO:0000256" key="1">
    <source>
        <dbReference type="ARBA" id="ARBA00009764"/>
    </source>
</evidence>
<dbReference type="GO" id="GO:0009421">
    <property type="term" value="C:bacterial-type flagellum filament cap"/>
    <property type="evidence" value="ECO:0007669"/>
    <property type="project" value="InterPro"/>
</dbReference>
<dbReference type="GO" id="GO:0009424">
    <property type="term" value="C:bacterial-type flagellum hook"/>
    <property type="evidence" value="ECO:0007669"/>
    <property type="project" value="UniProtKB-UniRule"/>
</dbReference>
<evidence type="ECO:0000256" key="2">
    <source>
        <dbReference type="ARBA" id="ARBA00011255"/>
    </source>
</evidence>
<comment type="similarity">
    <text evidence="1 5">Belongs to the FliD family.</text>
</comment>
<evidence type="ECO:0000256" key="5">
    <source>
        <dbReference type="RuleBase" id="RU362066"/>
    </source>
</evidence>
<accession>A0A927W7K7</accession>
<dbReference type="InterPro" id="IPR040026">
    <property type="entry name" value="FliD"/>
</dbReference>
<dbReference type="PANTHER" id="PTHR30288">
    <property type="entry name" value="FLAGELLAR CAP/ASSEMBLY PROTEIN FLID"/>
    <property type="match status" value="1"/>
</dbReference>
<gene>
    <name evidence="8" type="ORF">E7215_06505</name>
</gene>
<dbReference type="GO" id="GO:0071973">
    <property type="term" value="P:bacterial-type flagellum-dependent cell motility"/>
    <property type="evidence" value="ECO:0007669"/>
    <property type="project" value="TreeGrafter"/>
</dbReference>
<keyword evidence="4 5" id="KW-0975">Bacterial flagellum</keyword>